<feature type="transmembrane region" description="Helical" evidence="2">
    <location>
        <begin position="58"/>
        <end position="81"/>
    </location>
</feature>
<keyword evidence="2" id="KW-0472">Membrane</keyword>
<dbReference type="Proteomes" id="UP001168821">
    <property type="component" value="Unassembled WGS sequence"/>
</dbReference>
<feature type="region of interest" description="Disordered" evidence="1">
    <location>
        <begin position="173"/>
        <end position="246"/>
    </location>
</feature>
<sequence>MTKLTKPQYRLATIASVLGILEGTVWILLSGMFIPIILGSPFLDGKLESDYIIVPRGLVVFLCIYLITDFIWVVVSIWQLCAINKTHSNCLNVFKCWAVIAFLIAFIDFILVVLVGVDYNVNCIPDSGERICTPVFIPVLVVAAKGFILWIVNVIFVYVFYRIIRTIQSGKNLSRSLPSADPQIPRTTLQPSTNNWPNQSNESNQNNWSNQSAPYNNNDNFLNNNPRPVSYDGMSPPTGPTYYPVQRQQSFAKY</sequence>
<keyword evidence="4" id="KW-1185">Reference proteome</keyword>
<name>A0AA38MLC2_9CUCU</name>
<proteinExistence type="predicted"/>
<organism evidence="3 4">
    <name type="scientific">Zophobas morio</name>
    <dbReference type="NCBI Taxonomy" id="2755281"/>
    <lineage>
        <taxon>Eukaryota</taxon>
        <taxon>Metazoa</taxon>
        <taxon>Ecdysozoa</taxon>
        <taxon>Arthropoda</taxon>
        <taxon>Hexapoda</taxon>
        <taxon>Insecta</taxon>
        <taxon>Pterygota</taxon>
        <taxon>Neoptera</taxon>
        <taxon>Endopterygota</taxon>
        <taxon>Coleoptera</taxon>
        <taxon>Polyphaga</taxon>
        <taxon>Cucujiformia</taxon>
        <taxon>Tenebrionidae</taxon>
        <taxon>Zophobas</taxon>
    </lineage>
</organism>
<dbReference type="EMBL" id="JALNTZ010000002">
    <property type="protein sequence ID" value="KAJ3660696.1"/>
    <property type="molecule type" value="Genomic_DNA"/>
</dbReference>
<comment type="caution">
    <text evidence="3">The sequence shown here is derived from an EMBL/GenBank/DDBJ whole genome shotgun (WGS) entry which is preliminary data.</text>
</comment>
<accession>A0AA38MLC2</accession>
<protein>
    <submittedName>
        <fullName evidence="3">Uncharacterized protein</fullName>
    </submittedName>
</protein>
<reference evidence="3" key="1">
    <citation type="journal article" date="2023" name="G3 (Bethesda)">
        <title>Whole genome assemblies of Zophobas morio and Tenebrio molitor.</title>
        <authorList>
            <person name="Kaur S."/>
            <person name="Stinson S.A."/>
            <person name="diCenzo G.C."/>
        </authorList>
    </citation>
    <scope>NUCLEOTIDE SEQUENCE</scope>
    <source>
        <strain evidence="3">QUZm001</strain>
    </source>
</reference>
<feature type="compositionally biased region" description="Low complexity" evidence="1">
    <location>
        <begin position="194"/>
        <end position="225"/>
    </location>
</feature>
<evidence type="ECO:0000313" key="3">
    <source>
        <dbReference type="EMBL" id="KAJ3660696.1"/>
    </source>
</evidence>
<gene>
    <name evidence="3" type="ORF">Zmor_005134</name>
</gene>
<feature type="transmembrane region" description="Helical" evidence="2">
    <location>
        <begin position="93"/>
        <end position="115"/>
    </location>
</feature>
<evidence type="ECO:0000256" key="2">
    <source>
        <dbReference type="SAM" id="Phobius"/>
    </source>
</evidence>
<keyword evidence="2" id="KW-0812">Transmembrane</keyword>
<evidence type="ECO:0000313" key="4">
    <source>
        <dbReference type="Proteomes" id="UP001168821"/>
    </source>
</evidence>
<feature type="transmembrane region" description="Helical" evidence="2">
    <location>
        <begin position="12"/>
        <end position="38"/>
    </location>
</feature>
<dbReference type="AlphaFoldDB" id="A0AA38MLC2"/>
<evidence type="ECO:0000256" key="1">
    <source>
        <dbReference type="SAM" id="MobiDB-lite"/>
    </source>
</evidence>
<keyword evidence="2" id="KW-1133">Transmembrane helix</keyword>
<feature type="transmembrane region" description="Helical" evidence="2">
    <location>
        <begin position="135"/>
        <end position="161"/>
    </location>
</feature>